<dbReference type="InterPro" id="IPR029058">
    <property type="entry name" value="AB_hydrolase_fold"/>
</dbReference>
<gene>
    <name evidence="3" type="ORF">FB4_0859</name>
</gene>
<dbReference type="GO" id="GO:0008610">
    <property type="term" value="P:lipid biosynthetic process"/>
    <property type="evidence" value="ECO:0007669"/>
    <property type="project" value="TreeGrafter"/>
</dbReference>
<dbReference type="PATRIC" id="fig|1149862.3.peg.3862"/>
<evidence type="ECO:0000259" key="2">
    <source>
        <dbReference type="Pfam" id="PF00975"/>
    </source>
</evidence>
<dbReference type="InterPro" id="IPR012223">
    <property type="entry name" value="TEII"/>
</dbReference>
<dbReference type="OrthoDB" id="2213423at2"/>
<reference evidence="3 4" key="1">
    <citation type="journal article" date="2012" name="J. Bacteriol.">
        <title>Draft Genome Sequences for Two Metal-Reducing Pelosinus fermentans Strains Isolated from a Cr(VI)-Contaminated Site and for Type Strain R7.</title>
        <authorList>
            <person name="Brown S.D."/>
            <person name="Podar M."/>
            <person name="Klingeman D.M."/>
            <person name="Johnson C.M."/>
            <person name="Yang Z.K."/>
            <person name="Utturkar S.M."/>
            <person name="Land M.L."/>
            <person name="Mosher J.J."/>
            <person name="Hurt R.A.Jr."/>
            <person name="Phelps T.J."/>
            <person name="Palumbo A.V."/>
            <person name="Arkin A.P."/>
            <person name="Hazen T.C."/>
            <person name="Elias D.A."/>
        </authorList>
    </citation>
    <scope>NUCLEOTIDE SEQUENCE [LARGE SCALE GENOMIC DNA]</scope>
    <source>
        <strain evidence="3 4">B4</strain>
    </source>
</reference>
<comment type="similarity">
    <text evidence="1">Belongs to the thioesterase family.</text>
</comment>
<evidence type="ECO:0000313" key="3">
    <source>
        <dbReference type="EMBL" id="EIW16348.1"/>
    </source>
</evidence>
<dbReference type="InterPro" id="IPR001031">
    <property type="entry name" value="Thioesterase"/>
</dbReference>
<dbReference type="EMBL" id="AKVJ01000066">
    <property type="protein sequence ID" value="EIW16348.1"/>
    <property type="molecule type" value="Genomic_DNA"/>
</dbReference>
<sequence>MKITNNWFPFARNRDIKKTNRVFCFHYAGGSSSIFKHWAVSRLPVEFIPVELPGRGARISESCLENFDCLIEQMISSLITVIDNRPFYFFGHSMGAMIAFEAAYQLQGKYGVQPEKLIVAGRHAPHRPDLSLFKSHMSDETLIWELKRLNGTPREILENREIIQFLLPMIRSDYKLHESYNYQGQKLSIPIIAHAGKHDHEANAAVMQHWQQVTDGAFAIKEFDGNHFFVQNLGEEYLSELIRAVSQADYNVREA</sequence>
<dbReference type="SUPFAM" id="SSF53474">
    <property type="entry name" value="alpha/beta-Hydrolases"/>
    <property type="match status" value="1"/>
</dbReference>
<dbReference type="Gene3D" id="3.40.50.1820">
    <property type="entry name" value="alpha/beta hydrolase"/>
    <property type="match status" value="1"/>
</dbReference>
<organism evidence="3 4">
    <name type="scientific">Pelosinus fermentans B4</name>
    <dbReference type="NCBI Taxonomy" id="1149862"/>
    <lineage>
        <taxon>Bacteria</taxon>
        <taxon>Bacillati</taxon>
        <taxon>Bacillota</taxon>
        <taxon>Negativicutes</taxon>
        <taxon>Selenomonadales</taxon>
        <taxon>Sporomusaceae</taxon>
        <taxon>Pelosinus</taxon>
    </lineage>
</organism>
<feature type="domain" description="Thioesterase" evidence="2">
    <location>
        <begin position="21"/>
        <end position="232"/>
    </location>
</feature>
<dbReference type="AlphaFoldDB" id="I8RBG9"/>
<evidence type="ECO:0000256" key="1">
    <source>
        <dbReference type="ARBA" id="ARBA00007169"/>
    </source>
</evidence>
<accession>I8RBG9</accession>
<dbReference type="Pfam" id="PF00975">
    <property type="entry name" value="Thioesterase"/>
    <property type="match status" value="1"/>
</dbReference>
<proteinExistence type="inferred from homology"/>
<dbReference type="PANTHER" id="PTHR11487:SF0">
    <property type="entry name" value="S-ACYL FATTY ACID SYNTHASE THIOESTERASE, MEDIUM CHAIN"/>
    <property type="match status" value="1"/>
</dbReference>
<comment type="caution">
    <text evidence="3">The sequence shown here is derived from an EMBL/GenBank/DDBJ whole genome shotgun (WGS) entry which is preliminary data.</text>
</comment>
<keyword evidence="4" id="KW-1185">Reference proteome</keyword>
<dbReference type="PANTHER" id="PTHR11487">
    <property type="entry name" value="THIOESTERASE"/>
    <property type="match status" value="1"/>
</dbReference>
<dbReference type="Proteomes" id="UP000004324">
    <property type="component" value="Unassembled WGS sequence"/>
</dbReference>
<evidence type="ECO:0000313" key="4">
    <source>
        <dbReference type="Proteomes" id="UP000004324"/>
    </source>
</evidence>
<name>I8RBG9_9FIRM</name>
<dbReference type="RefSeq" id="WP_007937338.1">
    <property type="nucleotide sequence ID" value="NZ_AKVJ01000066.1"/>
</dbReference>
<protein>
    <submittedName>
        <fullName evidence="3">Thioesterase</fullName>
    </submittedName>
</protein>